<evidence type="ECO:0008006" key="6">
    <source>
        <dbReference type="Google" id="ProtNLM"/>
    </source>
</evidence>
<evidence type="ECO:0000256" key="2">
    <source>
        <dbReference type="PROSITE-ProRule" id="PRU00708"/>
    </source>
</evidence>
<evidence type="ECO:0000313" key="4">
    <source>
        <dbReference type="EMBL" id="KAF2660020.1"/>
    </source>
</evidence>
<dbReference type="InterPro" id="IPR011990">
    <property type="entry name" value="TPR-like_helical_dom_sf"/>
</dbReference>
<dbReference type="NCBIfam" id="TIGR00756">
    <property type="entry name" value="PPR"/>
    <property type="match status" value="1"/>
</dbReference>
<comment type="similarity">
    <text evidence="1">Belongs to the PPR family. P subfamily.</text>
</comment>
<dbReference type="Proteomes" id="UP000799324">
    <property type="component" value="Unassembled WGS sequence"/>
</dbReference>
<feature type="compositionally biased region" description="Polar residues" evidence="3">
    <location>
        <begin position="1"/>
        <end position="12"/>
    </location>
</feature>
<dbReference type="Pfam" id="PF13041">
    <property type="entry name" value="PPR_2"/>
    <property type="match status" value="1"/>
</dbReference>
<organism evidence="4 5">
    <name type="scientific">Lophiostoma macrostomum CBS 122681</name>
    <dbReference type="NCBI Taxonomy" id="1314788"/>
    <lineage>
        <taxon>Eukaryota</taxon>
        <taxon>Fungi</taxon>
        <taxon>Dikarya</taxon>
        <taxon>Ascomycota</taxon>
        <taxon>Pezizomycotina</taxon>
        <taxon>Dothideomycetes</taxon>
        <taxon>Pleosporomycetidae</taxon>
        <taxon>Pleosporales</taxon>
        <taxon>Lophiostomataceae</taxon>
        <taxon>Lophiostoma</taxon>
    </lineage>
</organism>
<feature type="compositionally biased region" description="Low complexity" evidence="3">
    <location>
        <begin position="26"/>
        <end position="37"/>
    </location>
</feature>
<dbReference type="Gene3D" id="1.25.40.10">
    <property type="entry name" value="Tetratricopeptide repeat domain"/>
    <property type="match status" value="3"/>
</dbReference>
<protein>
    <recommendedName>
        <fullName evidence="6">Pentatricopeptide repeat protein</fullName>
    </recommendedName>
</protein>
<feature type="compositionally biased region" description="Low complexity" evidence="3">
    <location>
        <begin position="397"/>
        <end position="413"/>
    </location>
</feature>
<sequence>MQQRASFVSVQRATGRPENASQDSGPPDQTRPPTQRTAYPADRANDGLHDQWGGSRPGRYSRFTPRQETDETGQSSALVDGAEDDGRPPDVGFRPREESDVLSIRRNCSPGNLQQAWNDFLKTYPSADCRPLLEPRLSDLNLLTGGKVFMLMLNDITKELCKGAPVPVTPTEVLFRYEQLGLREKFARFNLEDLDRDGERTPRMSLGAMWWGTFQILTDGLVTQLAEPSPQSQRVDLVLGELLSVWKLFFQLNGSQKGSLKEIEDKWSLPSPDTLELSMNTSAASLDLPKRLQFYHPRSLGSPVHGFSAVIIFNLLKDNSPLAATISDALRAHGAPFMELLVHVFPGAKMSTIFKHLDVSRYLRDLSDDFRNKIADLIKFTPSDALAIIGPQNLAQSTTTSTSPDTAPPATATEIDVPDEMPTTPKREGAKPSGPGDPAAQEEFMLKRIERAATETTKLAGVEALWVNAVRTYTTNQATQIPLVIYNAFLTSYLQLFAADRTVEVWNHMIRHNLQPTVTTWTAMLTGCVKARDKDGLNATWKRMIQARVQPDVYAWTTRIHGLISLKFVNEGFAAMDEMGKQWLAADRASQSLKKGARKTKINNVPNTFPKPTIEVVNGAASAFNDLANMSFDQRSTLIRKVLQWASNFAIQPNAQTYNILIQLHMSANDYATVFKLTRQMKREGIEGDIATYTMLMRASLSNIASLAPAEQKERVMSLLQDFENMGLKLNAYTYGSTIDQLLRQPVPNFNAVQAVVAHMQARDLVPSPHIYTSLIMHYFQESPPNIEAVDALWARIISTRGTPIDQKLFERLIEGYAQVDEVGKMMAILNRMGKKGMVPAWNALTAVLECLVRAEDWERVDSLMMDVQQGKGVAKGGVLGGRNGEDYFLRRARAMGLMRVPGEEQAPVREELGQQPLIRRVQNSGKRVREQDVVEQNAQYEEQVPQEQWAREDENGENGSVGGVPL</sequence>
<feature type="region of interest" description="Disordered" evidence="3">
    <location>
        <begin position="396"/>
        <end position="439"/>
    </location>
</feature>
<dbReference type="AlphaFoldDB" id="A0A6A6TJF6"/>
<evidence type="ECO:0000256" key="3">
    <source>
        <dbReference type="SAM" id="MobiDB-lite"/>
    </source>
</evidence>
<dbReference type="OrthoDB" id="185373at2759"/>
<dbReference type="EMBL" id="MU004302">
    <property type="protein sequence ID" value="KAF2660020.1"/>
    <property type="molecule type" value="Genomic_DNA"/>
</dbReference>
<dbReference type="PANTHER" id="PTHR46128:SF329">
    <property type="entry name" value="MITOCHONDRIAL GROUP I INTRON SPLICING FACTOR DMR1"/>
    <property type="match status" value="1"/>
</dbReference>
<dbReference type="PROSITE" id="PS51375">
    <property type="entry name" value="PPR"/>
    <property type="match status" value="3"/>
</dbReference>
<evidence type="ECO:0000313" key="5">
    <source>
        <dbReference type="Proteomes" id="UP000799324"/>
    </source>
</evidence>
<feature type="region of interest" description="Disordered" evidence="3">
    <location>
        <begin position="924"/>
        <end position="967"/>
    </location>
</feature>
<feature type="repeat" description="PPR" evidence="2">
    <location>
        <begin position="517"/>
        <end position="551"/>
    </location>
</feature>
<feature type="region of interest" description="Disordered" evidence="3">
    <location>
        <begin position="1"/>
        <end position="98"/>
    </location>
</feature>
<feature type="compositionally biased region" description="Basic and acidic residues" evidence="3">
    <location>
        <begin position="84"/>
        <end position="98"/>
    </location>
</feature>
<proteinExistence type="inferred from homology"/>
<reference evidence="4" key="1">
    <citation type="journal article" date="2020" name="Stud. Mycol.">
        <title>101 Dothideomycetes genomes: a test case for predicting lifestyles and emergence of pathogens.</title>
        <authorList>
            <person name="Haridas S."/>
            <person name="Albert R."/>
            <person name="Binder M."/>
            <person name="Bloem J."/>
            <person name="Labutti K."/>
            <person name="Salamov A."/>
            <person name="Andreopoulos B."/>
            <person name="Baker S."/>
            <person name="Barry K."/>
            <person name="Bills G."/>
            <person name="Bluhm B."/>
            <person name="Cannon C."/>
            <person name="Castanera R."/>
            <person name="Culley D."/>
            <person name="Daum C."/>
            <person name="Ezra D."/>
            <person name="Gonzalez J."/>
            <person name="Henrissat B."/>
            <person name="Kuo A."/>
            <person name="Liang C."/>
            <person name="Lipzen A."/>
            <person name="Lutzoni F."/>
            <person name="Magnuson J."/>
            <person name="Mondo S."/>
            <person name="Nolan M."/>
            <person name="Ohm R."/>
            <person name="Pangilinan J."/>
            <person name="Park H.-J."/>
            <person name="Ramirez L."/>
            <person name="Alfaro M."/>
            <person name="Sun H."/>
            <person name="Tritt A."/>
            <person name="Yoshinaga Y."/>
            <person name="Zwiers L.-H."/>
            <person name="Turgeon B."/>
            <person name="Goodwin S."/>
            <person name="Spatafora J."/>
            <person name="Crous P."/>
            <person name="Grigoriev I."/>
        </authorList>
    </citation>
    <scope>NUCLEOTIDE SEQUENCE</scope>
    <source>
        <strain evidence="4">CBS 122681</strain>
    </source>
</reference>
<gene>
    <name evidence="4" type="ORF">K491DRAFT_688626</name>
</gene>
<evidence type="ECO:0000256" key="1">
    <source>
        <dbReference type="ARBA" id="ARBA00007626"/>
    </source>
</evidence>
<dbReference type="Pfam" id="PF13812">
    <property type="entry name" value="PPR_3"/>
    <property type="match status" value="1"/>
</dbReference>
<dbReference type="InterPro" id="IPR050872">
    <property type="entry name" value="PPR_P_subfamily"/>
</dbReference>
<feature type="repeat" description="PPR" evidence="2">
    <location>
        <begin position="806"/>
        <end position="840"/>
    </location>
</feature>
<dbReference type="InterPro" id="IPR002885">
    <property type="entry name" value="PPR_rpt"/>
</dbReference>
<accession>A0A6A6TJF6</accession>
<name>A0A6A6TJF6_9PLEO</name>
<keyword evidence="5" id="KW-1185">Reference proteome</keyword>
<dbReference type="PANTHER" id="PTHR46128">
    <property type="entry name" value="MITOCHONDRIAL GROUP I INTRON SPLICING FACTOR CCM1"/>
    <property type="match status" value="1"/>
</dbReference>
<feature type="repeat" description="PPR" evidence="2">
    <location>
        <begin position="654"/>
        <end position="688"/>
    </location>
</feature>